<keyword evidence="3" id="KW-1185">Reference proteome</keyword>
<dbReference type="InterPro" id="IPR032710">
    <property type="entry name" value="NTF2-like_dom_sf"/>
</dbReference>
<sequence length="149" mass="16915">MPMEIEAVEVDVEKEKNEVIAHMKKYKDAFQNLSTEGTMELFSEDSQVFESGGAEGTYANYIENHIGPELSHFNSFTFSDYTIDAQIDLPYAFTAETYIYTLDLKPNKEKNRKAQIISKKGVATSVLKKVDGSWKILKTHSSSRNYTPN</sequence>
<gene>
    <name evidence="2" type="ORF">ES724_12025</name>
</gene>
<reference evidence="2 3" key="1">
    <citation type="submission" date="2019-08" db="EMBL/GenBank/DDBJ databases">
        <title>Genome sequence of Gillisia hiemivivida IC154 (type strain).</title>
        <authorList>
            <person name="Bowman J.P."/>
        </authorList>
    </citation>
    <scope>NUCLEOTIDE SEQUENCE [LARGE SCALE GENOMIC DNA]</scope>
    <source>
        <strain evidence="2 3">IC154</strain>
    </source>
</reference>
<evidence type="ECO:0000313" key="3">
    <source>
        <dbReference type="Proteomes" id="UP000321367"/>
    </source>
</evidence>
<organism evidence="2 3">
    <name type="scientific">Gillisia hiemivivida</name>
    <dbReference type="NCBI Taxonomy" id="291190"/>
    <lineage>
        <taxon>Bacteria</taxon>
        <taxon>Pseudomonadati</taxon>
        <taxon>Bacteroidota</taxon>
        <taxon>Flavobacteriia</taxon>
        <taxon>Flavobacteriales</taxon>
        <taxon>Flavobacteriaceae</taxon>
        <taxon>Gillisia</taxon>
    </lineage>
</organism>
<dbReference type="Gene3D" id="3.10.450.50">
    <property type="match status" value="1"/>
</dbReference>
<accession>A0A5C6ZSH5</accession>
<protein>
    <submittedName>
        <fullName evidence="2">Nuclear transport factor 2 family protein</fullName>
    </submittedName>
</protein>
<dbReference type="InterPro" id="IPR037401">
    <property type="entry name" value="SnoaL-like"/>
</dbReference>
<evidence type="ECO:0000259" key="1">
    <source>
        <dbReference type="Pfam" id="PF13474"/>
    </source>
</evidence>
<dbReference type="SUPFAM" id="SSF54427">
    <property type="entry name" value="NTF2-like"/>
    <property type="match status" value="1"/>
</dbReference>
<name>A0A5C6ZSH5_9FLAO</name>
<feature type="domain" description="SnoaL-like" evidence="1">
    <location>
        <begin position="21"/>
        <end position="142"/>
    </location>
</feature>
<dbReference type="Proteomes" id="UP000321367">
    <property type="component" value="Unassembled WGS sequence"/>
</dbReference>
<proteinExistence type="predicted"/>
<dbReference type="Pfam" id="PF13474">
    <property type="entry name" value="SnoaL_3"/>
    <property type="match status" value="1"/>
</dbReference>
<dbReference type="EMBL" id="VORY01000015">
    <property type="protein sequence ID" value="TXD92990.1"/>
    <property type="molecule type" value="Genomic_DNA"/>
</dbReference>
<evidence type="ECO:0000313" key="2">
    <source>
        <dbReference type="EMBL" id="TXD92990.1"/>
    </source>
</evidence>
<dbReference type="AlphaFoldDB" id="A0A5C6ZSH5"/>
<comment type="caution">
    <text evidence="2">The sequence shown here is derived from an EMBL/GenBank/DDBJ whole genome shotgun (WGS) entry which is preliminary data.</text>
</comment>
<dbReference type="OrthoDB" id="7204227at2"/>